<evidence type="ECO:0000256" key="1">
    <source>
        <dbReference type="SAM" id="Phobius"/>
    </source>
</evidence>
<name>A0ABT2ZIW5_9RHOB</name>
<keyword evidence="1" id="KW-0812">Transmembrane</keyword>
<keyword evidence="1" id="KW-0472">Membrane</keyword>
<reference evidence="2 3" key="1">
    <citation type="submission" date="2022-10" db="EMBL/GenBank/DDBJ databases">
        <title>Defluviimonas sp. nov., isolated from ocean surface sediments.</title>
        <authorList>
            <person name="He W."/>
            <person name="Wang L."/>
            <person name="Zhang D.-F."/>
        </authorList>
    </citation>
    <scope>NUCLEOTIDE SEQUENCE [LARGE SCALE GENOMIC DNA]</scope>
    <source>
        <strain evidence="2 3">WL0050</strain>
    </source>
</reference>
<accession>A0ABT2ZIW5</accession>
<protein>
    <submittedName>
        <fullName evidence="2">AsmA-like C-terminal region-containing protein</fullName>
    </submittedName>
</protein>
<evidence type="ECO:0000313" key="2">
    <source>
        <dbReference type="EMBL" id="MCV2871067.1"/>
    </source>
</evidence>
<organism evidence="2 3">
    <name type="scientific">Albidovulum litorale</name>
    <dbReference type="NCBI Taxonomy" id="2984134"/>
    <lineage>
        <taxon>Bacteria</taxon>
        <taxon>Pseudomonadati</taxon>
        <taxon>Pseudomonadota</taxon>
        <taxon>Alphaproteobacteria</taxon>
        <taxon>Rhodobacterales</taxon>
        <taxon>Paracoccaceae</taxon>
        <taxon>Albidovulum</taxon>
    </lineage>
</organism>
<proteinExistence type="predicted"/>
<comment type="caution">
    <text evidence="2">The sequence shown here is derived from an EMBL/GenBank/DDBJ whole genome shotgun (WGS) entry which is preliminary data.</text>
</comment>
<gene>
    <name evidence="2" type="ORF">OEZ71_02030</name>
</gene>
<evidence type="ECO:0000313" key="3">
    <source>
        <dbReference type="Proteomes" id="UP001652564"/>
    </source>
</evidence>
<feature type="transmembrane region" description="Helical" evidence="1">
    <location>
        <begin position="21"/>
        <end position="41"/>
    </location>
</feature>
<dbReference type="EMBL" id="JAOWKZ010000001">
    <property type="protein sequence ID" value="MCV2871067.1"/>
    <property type="molecule type" value="Genomic_DNA"/>
</dbReference>
<keyword evidence="1" id="KW-1133">Transmembrane helix</keyword>
<dbReference type="Proteomes" id="UP001652564">
    <property type="component" value="Unassembled WGS sequence"/>
</dbReference>
<sequence length="1092" mass="115910">MNQTESQAGKSPDPGPFRRRRWLWALLGLTMSLVSMTFVALSMTGRVVAAPGWLVAQVETRANAVLAGEASAKLGGLDLMVDENLIPHVWLRRVELFSKTGTRIALLPDLRTTLNARPMLDGKIELRSLHISDGRIALRRLEDGRLDLALGPGAAAPAEAVKPAELLKVVDAAFELPLLRDVERIEVDRLSMQLDDLRTGRVWRASGGWLTLTNSAEAVEIGLGTALADTGKPPARAEVTFRSVKGTPEAALSVRLSDVPSRDLAVQSPALSFLGALDAPISGAFDTGVDAEGRYSGLSAVLEIGKGALRPTADTKPVRFDRVKLAMSYDPEAALMTFSDLDVDSTALRVRASAKAWLKDFKGAWPETLVSQVRIEDFKADPEGVFTDAVTLSGGALDFRLRLDPFRLELGQMMLTDGDQRIGAKGTIAAAPAGWDVAVDVTVNEITSDRLLALWPVAAVPLTRAWLEQNVATSQLFDVVSAFRLRPGQEPHFTLGYDYRDTEVRIIKTLPPIQNGAGYATINDYSYTLVVDRGHVTAPEGGDIDVSGSVMAIPDLRIKPAPAKFTLKTDSSITAALSLLDQPPFEFLTKAGRPVDLAEGRARLETALDLRLARKIMPEDVDYRVTGKLLDVRSDTLAPDRLLTAAALDVTATREGLEISGPAIFSGVPVDAAWRQVFSPEHRGKSELQGIVELSPRFLEAFSIGLPPGAVRGTGQGRIVLRFERGKPVEFRLGSNLKGLNLSIPEVGWAKGAGGTGRLSVVGRLGQPAEIDLVEIEAPGLTASGRVVLTAKGALEAVRLKSVRIGDWFNGTATLRGRGQGLPVAVIVEGGSVDLRRASFGSGGGQGAPLSVALDRLQVSEGISLTGFRGDFSTQGGLTGEFIGTVNGEAPVTGRVTPSGTRSAVHLRAADAGAAMRAAGIFTRGVGGALDMTLTPVGEPGTYDGQIQIGDLRVVDAPALASLLDAVSVVGLLSQLNGPGILFSRVTGDFRLTPGIVQIRKGTATGPSLGISADGLYDTGAGRIDLQGTVSPVYLINQIGQVVSREGEGLFGFNYRLYGAADAPKVSVNPLSILTPGMFRNIFRANPPKQQQ</sequence>
<keyword evidence="3" id="KW-1185">Reference proteome</keyword>